<dbReference type="EMBL" id="PVUE01000003">
    <property type="protein sequence ID" value="PRZ43054.1"/>
    <property type="molecule type" value="Genomic_DNA"/>
</dbReference>
<dbReference type="AlphaFoldDB" id="A0A2T1A3D8"/>
<proteinExistence type="inferred from homology"/>
<dbReference type="Proteomes" id="UP000237752">
    <property type="component" value="Unassembled WGS sequence"/>
</dbReference>
<feature type="transmembrane region" description="Helical" evidence="7">
    <location>
        <begin position="244"/>
        <end position="267"/>
    </location>
</feature>
<feature type="transmembrane region" description="Helical" evidence="7">
    <location>
        <begin position="166"/>
        <end position="185"/>
    </location>
</feature>
<keyword evidence="5 7" id="KW-1133">Transmembrane helix</keyword>
<name>A0A2T1A3D8_9ACTN</name>
<dbReference type="NCBIfam" id="TIGR03920">
    <property type="entry name" value="T7SS_EccD"/>
    <property type="match status" value="1"/>
</dbReference>
<feature type="transmembrane region" description="Helical" evidence="7">
    <location>
        <begin position="349"/>
        <end position="369"/>
    </location>
</feature>
<dbReference type="InterPro" id="IPR006707">
    <property type="entry name" value="T7SS_EccD"/>
</dbReference>
<protein>
    <submittedName>
        <fullName evidence="9">Type VII secretion integral membrane protein EccD</fullName>
    </submittedName>
</protein>
<feature type="domain" description="EccD-like transmembrane" evidence="8">
    <location>
        <begin position="112"/>
        <end position="432"/>
    </location>
</feature>
<sequence>MDMQRSRVTVFAPTGRADLAVPNRVPLALLLPFLFDELKIKGNLSAETWEVAGVDGRAISRDVGLRDADIRDGDLLFVRRAETDDLERYDDVAEIISEEATQANWLPRHTAIAGMAFGVITMLLAVVGVTASLEPTQRVLIGAGAIAALWVAAYVATTCADTRQHALVAVVLAVCWAAVTGNAIAGGGFDGAGVLAAAVAVEAVCVLGCLLLGVRGPLPYAASAFSAFAATGGLVLLATGQRSLAAAIVGAAGIVALVGAPSLALRLSGVSALDNRQDHDGAIPIDQARGSVRRAAQALSGLVTGIAAAMAGAVFVLTRGDDSTAHALAAVVVALTLIRAQTFRDRRQVGALVGCGLCGLIALISVISWTDPLMLSALGIIVAGCFLTNVAVVLQWRAHRLRRLGDIVEMMLMVAVTPVVLAIGGVYGAVLNLWD</sequence>
<dbReference type="RefSeq" id="WP_238145256.1">
    <property type="nucleotide sequence ID" value="NZ_PVUE01000003.1"/>
</dbReference>
<gene>
    <name evidence="9" type="ORF">CLV47_103110</name>
</gene>
<evidence type="ECO:0000256" key="6">
    <source>
        <dbReference type="ARBA" id="ARBA00023136"/>
    </source>
</evidence>
<feature type="transmembrane region" description="Helical" evidence="7">
    <location>
        <begin position="324"/>
        <end position="342"/>
    </location>
</feature>
<reference evidence="9 10" key="1">
    <citation type="submission" date="2018-03" db="EMBL/GenBank/DDBJ databases">
        <title>Genomic Encyclopedia of Archaeal and Bacterial Type Strains, Phase II (KMG-II): from individual species to whole genera.</title>
        <authorList>
            <person name="Goeker M."/>
        </authorList>
    </citation>
    <scope>NUCLEOTIDE SEQUENCE [LARGE SCALE GENOMIC DNA]</scope>
    <source>
        <strain evidence="9 10">DSM 100065</strain>
    </source>
</reference>
<evidence type="ECO:0000256" key="3">
    <source>
        <dbReference type="ARBA" id="ARBA00022475"/>
    </source>
</evidence>
<comment type="subcellular location">
    <subcellularLocation>
        <location evidence="1">Cell membrane</location>
        <topology evidence="1">Multi-pass membrane protein</topology>
    </subcellularLocation>
</comment>
<feature type="transmembrane region" description="Helical" evidence="7">
    <location>
        <begin position="191"/>
        <end position="213"/>
    </location>
</feature>
<feature type="transmembrane region" description="Helical" evidence="7">
    <location>
        <begin position="408"/>
        <end position="430"/>
    </location>
</feature>
<dbReference type="InterPro" id="IPR044049">
    <property type="entry name" value="EccD_transm"/>
</dbReference>
<evidence type="ECO:0000259" key="8">
    <source>
        <dbReference type="Pfam" id="PF19053"/>
    </source>
</evidence>
<keyword evidence="10" id="KW-1185">Reference proteome</keyword>
<dbReference type="Pfam" id="PF08817">
    <property type="entry name" value="YukD"/>
    <property type="match status" value="1"/>
</dbReference>
<dbReference type="Pfam" id="PF19053">
    <property type="entry name" value="EccD"/>
    <property type="match status" value="1"/>
</dbReference>
<evidence type="ECO:0000256" key="7">
    <source>
        <dbReference type="SAM" id="Phobius"/>
    </source>
</evidence>
<keyword evidence="6 7" id="KW-0472">Membrane</keyword>
<evidence type="ECO:0000313" key="9">
    <source>
        <dbReference type="EMBL" id="PRZ43054.1"/>
    </source>
</evidence>
<feature type="transmembrane region" description="Helical" evidence="7">
    <location>
        <begin position="111"/>
        <end position="133"/>
    </location>
</feature>
<feature type="transmembrane region" description="Helical" evidence="7">
    <location>
        <begin position="139"/>
        <end position="159"/>
    </location>
</feature>
<keyword evidence="3" id="KW-1003">Cell membrane</keyword>
<feature type="transmembrane region" description="Helical" evidence="7">
    <location>
        <begin position="375"/>
        <end position="396"/>
    </location>
</feature>
<accession>A0A2T1A3D8</accession>
<dbReference type="InterPro" id="IPR024962">
    <property type="entry name" value="YukD-like"/>
</dbReference>
<evidence type="ECO:0000256" key="5">
    <source>
        <dbReference type="ARBA" id="ARBA00022989"/>
    </source>
</evidence>
<evidence type="ECO:0000256" key="1">
    <source>
        <dbReference type="ARBA" id="ARBA00004651"/>
    </source>
</evidence>
<dbReference type="Gene3D" id="3.10.20.90">
    <property type="entry name" value="Phosphatidylinositol 3-kinase Catalytic Subunit, Chain A, domain 1"/>
    <property type="match status" value="1"/>
</dbReference>
<evidence type="ECO:0000313" key="10">
    <source>
        <dbReference type="Proteomes" id="UP000237752"/>
    </source>
</evidence>
<comment type="caution">
    <text evidence="9">The sequence shown here is derived from an EMBL/GenBank/DDBJ whole genome shotgun (WGS) entry which is preliminary data.</text>
</comment>
<evidence type="ECO:0000256" key="4">
    <source>
        <dbReference type="ARBA" id="ARBA00022692"/>
    </source>
</evidence>
<feature type="transmembrane region" description="Helical" evidence="7">
    <location>
        <begin position="298"/>
        <end position="318"/>
    </location>
</feature>
<evidence type="ECO:0000256" key="2">
    <source>
        <dbReference type="ARBA" id="ARBA00006162"/>
    </source>
</evidence>
<dbReference type="GO" id="GO:0005886">
    <property type="term" value="C:plasma membrane"/>
    <property type="evidence" value="ECO:0007669"/>
    <property type="project" value="UniProtKB-SubCell"/>
</dbReference>
<feature type="transmembrane region" description="Helical" evidence="7">
    <location>
        <begin position="220"/>
        <end position="238"/>
    </location>
</feature>
<organism evidence="9 10">
    <name type="scientific">Antricoccus suffuscus</name>
    <dbReference type="NCBI Taxonomy" id="1629062"/>
    <lineage>
        <taxon>Bacteria</taxon>
        <taxon>Bacillati</taxon>
        <taxon>Actinomycetota</taxon>
        <taxon>Actinomycetes</taxon>
        <taxon>Geodermatophilales</taxon>
        <taxon>Antricoccaceae</taxon>
        <taxon>Antricoccus</taxon>
    </lineage>
</organism>
<keyword evidence="4 7" id="KW-0812">Transmembrane</keyword>
<comment type="similarity">
    <text evidence="2">Belongs to the EccD/Snm4 family.</text>
</comment>